<proteinExistence type="predicted"/>
<evidence type="ECO:0000259" key="1">
    <source>
        <dbReference type="Pfam" id="PF00078"/>
    </source>
</evidence>
<dbReference type="PANTHER" id="PTHR19446">
    <property type="entry name" value="REVERSE TRANSCRIPTASES"/>
    <property type="match status" value="1"/>
</dbReference>
<accession>A0AAV4F736</accession>
<comment type="caution">
    <text evidence="2">The sequence shown here is derived from an EMBL/GenBank/DDBJ whole genome shotgun (WGS) entry which is preliminary data.</text>
</comment>
<dbReference type="InterPro" id="IPR000477">
    <property type="entry name" value="RT_dom"/>
</dbReference>
<keyword evidence="3" id="KW-1185">Reference proteome</keyword>
<dbReference type="EMBL" id="BMAT01007661">
    <property type="protein sequence ID" value="GFR68799.1"/>
    <property type="molecule type" value="Genomic_DNA"/>
</dbReference>
<dbReference type="AlphaFoldDB" id="A0AAV4F736"/>
<dbReference type="Proteomes" id="UP000762676">
    <property type="component" value="Unassembled WGS sequence"/>
</dbReference>
<sequence>MRVLKVSNHRGISLLCIAAKILAGILLNRLITHLEQGLLPEYQCRFHKGGRTIDMIFAALQLQEKCQELNVDLITTFFDLTKVFDTVSREGLLKFLSKFGCPDRFI</sequence>
<protein>
    <recommendedName>
        <fullName evidence="1">Reverse transcriptase domain-containing protein</fullName>
    </recommendedName>
</protein>
<organism evidence="2 3">
    <name type="scientific">Elysia marginata</name>
    <dbReference type="NCBI Taxonomy" id="1093978"/>
    <lineage>
        <taxon>Eukaryota</taxon>
        <taxon>Metazoa</taxon>
        <taxon>Spiralia</taxon>
        <taxon>Lophotrochozoa</taxon>
        <taxon>Mollusca</taxon>
        <taxon>Gastropoda</taxon>
        <taxon>Heterobranchia</taxon>
        <taxon>Euthyneura</taxon>
        <taxon>Panpulmonata</taxon>
        <taxon>Sacoglossa</taxon>
        <taxon>Placobranchoidea</taxon>
        <taxon>Plakobranchidae</taxon>
        <taxon>Elysia</taxon>
    </lineage>
</organism>
<evidence type="ECO:0000313" key="3">
    <source>
        <dbReference type="Proteomes" id="UP000762676"/>
    </source>
</evidence>
<feature type="domain" description="Reverse transcriptase" evidence="1">
    <location>
        <begin position="7"/>
        <end position="103"/>
    </location>
</feature>
<gene>
    <name evidence="2" type="ORF">ElyMa_003742900</name>
</gene>
<reference evidence="2 3" key="1">
    <citation type="journal article" date="2021" name="Elife">
        <title>Chloroplast acquisition without the gene transfer in kleptoplastic sea slugs, Plakobranchus ocellatus.</title>
        <authorList>
            <person name="Maeda T."/>
            <person name="Takahashi S."/>
            <person name="Yoshida T."/>
            <person name="Shimamura S."/>
            <person name="Takaki Y."/>
            <person name="Nagai Y."/>
            <person name="Toyoda A."/>
            <person name="Suzuki Y."/>
            <person name="Arimoto A."/>
            <person name="Ishii H."/>
            <person name="Satoh N."/>
            <person name="Nishiyama T."/>
            <person name="Hasebe M."/>
            <person name="Maruyama T."/>
            <person name="Minagawa J."/>
            <person name="Obokata J."/>
            <person name="Shigenobu S."/>
        </authorList>
    </citation>
    <scope>NUCLEOTIDE SEQUENCE [LARGE SCALE GENOMIC DNA]</scope>
</reference>
<dbReference type="Pfam" id="PF00078">
    <property type="entry name" value="RVT_1"/>
    <property type="match status" value="1"/>
</dbReference>
<name>A0AAV4F736_9GAST</name>
<evidence type="ECO:0000313" key="2">
    <source>
        <dbReference type="EMBL" id="GFR68799.1"/>
    </source>
</evidence>